<keyword evidence="2" id="KW-0378">Hydrolase</keyword>
<dbReference type="Gene3D" id="3.10.310.70">
    <property type="match status" value="1"/>
</dbReference>
<dbReference type="InterPro" id="IPR032466">
    <property type="entry name" value="Metal_Hydrolase"/>
</dbReference>
<dbReference type="Pfam" id="PF07969">
    <property type="entry name" value="Amidohydro_3"/>
    <property type="match status" value="1"/>
</dbReference>
<evidence type="ECO:0000259" key="1">
    <source>
        <dbReference type="Pfam" id="PF07969"/>
    </source>
</evidence>
<sequence length="537" mass="60849">MYCGINNLFCSFIVKVLVLHTPIGVSSSKGIILSYKPLVEAKSLLIIDDVVASYSDSNKLCRLAEELGGVCIETSDYIVPAFIDPHVHPESLGFETEISITMEIKNRYELYEALRKNPIYVGEWILARFDHLLYSDCKPPTRRELDDIFPDKPVLLIHRSGHFGVLNTIGLRIASSHSGIGGGIDYENGFVFEKDLMLIREHVLNRAGDEFMIKLLDKAIEQFVLNGVLTIGVAGCDTKLLNNLKTMDVKDNLLLRTYVYMILDKIDIKEIVREYVLSRLMYRKLRVNGVKVILDGALGPRTAYLSKPYSDEPTNNGVLLINRDDLYRIAMSVNEYGLQIAIHAIGDAALDIVLDVFEHLGTDVEKLQHRIEHASIVRDDQLEKINKLKPILVVQPHFILSDIWIHERVGKDRLKYVYRFKTLSNITTLAFSTDAPVEPVNPWRTIYAAVCRGAYESLPIYKHTMSEKMNIIEALHSYTKLAGLALRDNRLGTLLPGCYADFIIVDKNPIEIREPRDLLDIRVLGNSVKIIKELTKN</sequence>
<protein>
    <submittedName>
        <fullName evidence="2">Amidohydrolase</fullName>
    </submittedName>
</protein>
<dbReference type="InterPro" id="IPR011059">
    <property type="entry name" value="Metal-dep_hydrolase_composite"/>
</dbReference>
<dbReference type="Gene3D" id="3.20.20.140">
    <property type="entry name" value="Metal-dependent hydrolases"/>
    <property type="match status" value="1"/>
</dbReference>
<evidence type="ECO:0000313" key="2">
    <source>
        <dbReference type="EMBL" id="HGQ74405.1"/>
    </source>
</evidence>
<gene>
    <name evidence="2" type="ORF">ENU20_04955</name>
</gene>
<dbReference type="PANTHER" id="PTHR22642">
    <property type="entry name" value="IMIDAZOLONEPROPIONASE"/>
    <property type="match status" value="1"/>
</dbReference>
<comment type="caution">
    <text evidence="2">The sequence shown here is derived from an EMBL/GenBank/DDBJ whole genome shotgun (WGS) entry which is preliminary data.</text>
</comment>
<dbReference type="AlphaFoldDB" id="A0A7C4NM78"/>
<proteinExistence type="predicted"/>
<name>A0A7C4NM78_STAMA</name>
<dbReference type="PANTHER" id="PTHR22642:SF2">
    <property type="entry name" value="PROTEIN LONG AFTER FAR-RED 3"/>
    <property type="match status" value="1"/>
</dbReference>
<organism evidence="2">
    <name type="scientific">Staphylothermus marinus</name>
    <dbReference type="NCBI Taxonomy" id="2280"/>
    <lineage>
        <taxon>Archaea</taxon>
        <taxon>Thermoproteota</taxon>
        <taxon>Thermoprotei</taxon>
        <taxon>Desulfurococcales</taxon>
        <taxon>Desulfurococcaceae</taxon>
        <taxon>Staphylothermus</taxon>
    </lineage>
</organism>
<dbReference type="EMBL" id="DTBP01000043">
    <property type="protein sequence ID" value="HGQ74405.1"/>
    <property type="molecule type" value="Genomic_DNA"/>
</dbReference>
<accession>A0A7C4NM78</accession>
<dbReference type="InterPro" id="IPR033932">
    <property type="entry name" value="YtcJ-like"/>
</dbReference>
<feature type="domain" description="Amidohydrolase 3" evidence="1">
    <location>
        <begin position="77"/>
        <end position="518"/>
    </location>
</feature>
<dbReference type="GO" id="GO:0016810">
    <property type="term" value="F:hydrolase activity, acting on carbon-nitrogen (but not peptide) bonds"/>
    <property type="evidence" value="ECO:0007669"/>
    <property type="project" value="InterPro"/>
</dbReference>
<reference evidence="2" key="1">
    <citation type="journal article" date="2020" name="mSystems">
        <title>Genome- and Community-Level Interaction Insights into Carbon Utilization and Element Cycling Functions of Hydrothermarchaeota in Hydrothermal Sediment.</title>
        <authorList>
            <person name="Zhou Z."/>
            <person name="Liu Y."/>
            <person name="Xu W."/>
            <person name="Pan J."/>
            <person name="Luo Z.H."/>
            <person name="Li M."/>
        </authorList>
    </citation>
    <scope>NUCLEOTIDE SEQUENCE [LARGE SCALE GENOMIC DNA]</scope>
    <source>
        <strain evidence="2">SpSt-648</strain>
    </source>
</reference>
<dbReference type="InterPro" id="IPR013108">
    <property type="entry name" value="Amidohydro_3"/>
</dbReference>
<dbReference type="Gene3D" id="2.30.40.10">
    <property type="entry name" value="Urease, subunit C, domain 1"/>
    <property type="match status" value="1"/>
</dbReference>
<dbReference type="SUPFAM" id="SSF51556">
    <property type="entry name" value="Metallo-dependent hydrolases"/>
    <property type="match status" value="1"/>
</dbReference>
<dbReference type="CDD" id="cd01300">
    <property type="entry name" value="YtcJ_like"/>
    <property type="match status" value="1"/>
</dbReference>